<accession>A0A917FCG6</accession>
<reference evidence="4" key="1">
    <citation type="journal article" date="2014" name="Int. J. Syst. Evol. Microbiol.">
        <title>Complete genome sequence of Corynebacterium casei LMG S-19264T (=DSM 44701T), isolated from a smear-ripened cheese.</title>
        <authorList>
            <consortium name="US DOE Joint Genome Institute (JGI-PGF)"/>
            <person name="Walter F."/>
            <person name="Albersmeier A."/>
            <person name="Kalinowski J."/>
            <person name="Ruckert C."/>
        </authorList>
    </citation>
    <scope>NUCLEOTIDE SEQUENCE</scope>
    <source>
        <strain evidence="4">CGMCC 1.15254</strain>
    </source>
</reference>
<dbReference type="PROSITE" id="PS50110">
    <property type="entry name" value="RESPONSE_REGULATORY"/>
    <property type="match status" value="1"/>
</dbReference>
<evidence type="ECO:0000256" key="1">
    <source>
        <dbReference type="ARBA" id="ARBA00022553"/>
    </source>
</evidence>
<organism evidence="4 5">
    <name type="scientific">Terasakiella brassicae</name>
    <dbReference type="NCBI Taxonomy" id="1634917"/>
    <lineage>
        <taxon>Bacteria</taxon>
        <taxon>Pseudomonadati</taxon>
        <taxon>Pseudomonadota</taxon>
        <taxon>Alphaproteobacteria</taxon>
        <taxon>Rhodospirillales</taxon>
        <taxon>Terasakiellaceae</taxon>
        <taxon>Terasakiella</taxon>
    </lineage>
</organism>
<dbReference type="Pfam" id="PF00072">
    <property type="entry name" value="Response_reg"/>
    <property type="match status" value="1"/>
</dbReference>
<dbReference type="Gene3D" id="3.40.50.2300">
    <property type="match status" value="1"/>
</dbReference>
<dbReference type="AlphaFoldDB" id="A0A917FCG6"/>
<name>A0A917FCG6_9PROT</name>
<dbReference type="Proteomes" id="UP000632498">
    <property type="component" value="Unassembled WGS sequence"/>
</dbReference>
<proteinExistence type="predicted"/>
<dbReference type="InterPro" id="IPR050595">
    <property type="entry name" value="Bact_response_regulator"/>
</dbReference>
<dbReference type="RefSeq" id="WP_188663388.1">
    <property type="nucleotide sequence ID" value="NZ_BMHV01000009.1"/>
</dbReference>
<dbReference type="PANTHER" id="PTHR44591:SF3">
    <property type="entry name" value="RESPONSE REGULATORY DOMAIN-CONTAINING PROTEIN"/>
    <property type="match status" value="1"/>
</dbReference>
<dbReference type="PANTHER" id="PTHR44591">
    <property type="entry name" value="STRESS RESPONSE REGULATOR PROTEIN 1"/>
    <property type="match status" value="1"/>
</dbReference>
<dbReference type="CDD" id="cd00156">
    <property type="entry name" value="REC"/>
    <property type="match status" value="1"/>
</dbReference>
<evidence type="ECO:0000313" key="5">
    <source>
        <dbReference type="Proteomes" id="UP000632498"/>
    </source>
</evidence>
<evidence type="ECO:0000313" key="4">
    <source>
        <dbReference type="EMBL" id="GGF61980.1"/>
    </source>
</evidence>
<feature type="modified residue" description="4-aspartylphosphate" evidence="2">
    <location>
        <position position="52"/>
    </location>
</feature>
<dbReference type="EMBL" id="BMHV01000009">
    <property type="protein sequence ID" value="GGF61980.1"/>
    <property type="molecule type" value="Genomic_DNA"/>
</dbReference>
<protein>
    <recommendedName>
        <fullName evidence="3">Response regulatory domain-containing protein</fullName>
    </recommendedName>
</protein>
<evidence type="ECO:0000259" key="3">
    <source>
        <dbReference type="PROSITE" id="PS50110"/>
    </source>
</evidence>
<feature type="domain" description="Response regulatory" evidence="3">
    <location>
        <begin position="3"/>
        <end position="121"/>
    </location>
</feature>
<dbReference type="GO" id="GO:0000160">
    <property type="term" value="P:phosphorelay signal transduction system"/>
    <property type="evidence" value="ECO:0007669"/>
    <property type="project" value="InterPro"/>
</dbReference>
<dbReference type="InterPro" id="IPR001789">
    <property type="entry name" value="Sig_transdc_resp-reg_receiver"/>
</dbReference>
<evidence type="ECO:0000256" key="2">
    <source>
        <dbReference type="PROSITE-ProRule" id="PRU00169"/>
    </source>
</evidence>
<dbReference type="SMART" id="SM00448">
    <property type="entry name" value="REC"/>
    <property type="match status" value="1"/>
</dbReference>
<comment type="caution">
    <text evidence="4">The sequence shown here is derived from an EMBL/GenBank/DDBJ whole genome shotgun (WGS) entry which is preliminary data.</text>
</comment>
<dbReference type="SUPFAM" id="SSF52172">
    <property type="entry name" value="CheY-like"/>
    <property type="match status" value="1"/>
</dbReference>
<keyword evidence="1 2" id="KW-0597">Phosphoprotein</keyword>
<sequence>MARLLIVDDDEAVLAVMAEALRNAGFDVESAVNGQQALEQIRKGRFDLLITDILMPEIDGLAIIDKAIAGNQDISVLAISGGGPDQDGGDLLEAAMLSGADAILEKPFLPDELIRTARALLR</sequence>
<dbReference type="InterPro" id="IPR011006">
    <property type="entry name" value="CheY-like_superfamily"/>
</dbReference>
<keyword evidence="5" id="KW-1185">Reference proteome</keyword>
<reference evidence="4" key="2">
    <citation type="submission" date="2020-09" db="EMBL/GenBank/DDBJ databases">
        <authorList>
            <person name="Sun Q."/>
            <person name="Zhou Y."/>
        </authorList>
    </citation>
    <scope>NUCLEOTIDE SEQUENCE</scope>
    <source>
        <strain evidence="4">CGMCC 1.15254</strain>
    </source>
</reference>
<gene>
    <name evidence="4" type="ORF">GCM10011332_14830</name>
</gene>